<dbReference type="PROSITE" id="PS50158">
    <property type="entry name" value="ZF_CCHC"/>
    <property type="match status" value="12"/>
</dbReference>
<dbReference type="InterPro" id="IPR051714">
    <property type="entry name" value="Znf_CCHC_NABP"/>
</dbReference>
<feature type="domain" description="CCHC-type" evidence="3">
    <location>
        <begin position="443"/>
        <end position="459"/>
    </location>
</feature>
<dbReference type="Proteomes" id="UP001174694">
    <property type="component" value="Unassembled WGS sequence"/>
</dbReference>
<feature type="domain" description="CCHC-type" evidence="3">
    <location>
        <begin position="401"/>
        <end position="416"/>
    </location>
</feature>
<accession>A0AA38RT38</accession>
<evidence type="ECO:0000313" key="4">
    <source>
        <dbReference type="EMBL" id="KAJ9156268.1"/>
    </source>
</evidence>
<dbReference type="EMBL" id="JANBVO010000002">
    <property type="protein sequence ID" value="KAJ9156268.1"/>
    <property type="molecule type" value="Genomic_DNA"/>
</dbReference>
<proteinExistence type="predicted"/>
<comment type="caution">
    <text evidence="4">The sequence shown here is derived from an EMBL/GenBank/DDBJ whole genome shotgun (WGS) entry which is preliminary data.</text>
</comment>
<dbReference type="InterPro" id="IPR001878">
    <property type="entry name" value="Znf_CCHC"/>
</dbReference>
<feature type="domain" description="CCHC-type" evidence="3">
    <location>
        <begin position="102"/>
        <end position="117"/>
    </location>
</feature>
<keyword evidence="5" id="KW-1185">Reference proteome</keyword>
<feature type="domain" description="CCHC-type" evidence="3">
    <location>
        <begin position="355"/>
        <end position="370"/>
    </location>
</feature>
<feature type="domain" description="CCHC-type" evidence="3">
    <location>
        <begin position="327"/>
        <end position="344"/>
    </location>
</feature>
<dbReference type="SUPFAM" id="SSF57756">
    <property type="entry name" value="Retrovirus zinc finger-like domains"/>
    <property type="match status" value="7"/>
</dbReference>
<dbReference type="GO" id="GO:0003676">
    <property type="term" value="F:nucleic acid binding"/>
    <property type="evidence" value="ECO:0007669"/>
    <property type="project" value="InterPro"/>
</dbReference>
<feature type="domain" description="CCHC-type" evidence="3">
    <location>
        <begin position="379"/>
        <end position="394"/>
    </location>
</feature>
<gene>
    <name evidence="4" type="ORF">NKR23_g929</name>
</gene>
<dbReference type="AlphaFoldDB" id="A0AA38RT38"/>
<evidence type="ECO:0000313" key="5">
    <source>
        <dbReference type="Proteomes" id="UP001174694"/>
    </source>
</evidence>
<keyword evidence="1" id="KW-0479">Metal-binding</keyword>
<keyword evidence="1" id="KW-0862">Zinc</keyword>
<feature type="domain" description="CCHC-type" evidence="3">
    <location>
        <begin position="467"/>
        <end position="483"/>
    </location>
</feature>
<feature type="compositionally biased region" description="Gly residues" evidence="2">
    <location>
        <begin position="1"/>
        <end position="15"/>
    </location>
</feature>
<evidence type="ECO:0000259" key="3">
    <source>
        <dbReference type="PROSITE" id="PS50158"/>
    </source>
</evidence>
<dbReference type="InterPro" id="IPR036875">
    <property type="entry name" value="Znf_CCHC_sf"/>
</dbReference>
<name>A0AA38RT38_9PEZI</name>
<dbReference type="Gene3D" id="4.10.60.10">
    <property type="entry name" value="Zinc finger, CCHC-type"/>
    <property type="match status" value="8"/>
</dbReference>
<feature type="domain" description="CCHC-type" evidence="3">
    <location>
        <begin position="159"/>
        <end position="174"/>
    </location>
</feature>
<sequence length="543" mass="59014">MSWESGGTGGGGVGWNGSAAAAEWKETSNTNTFAEAPGDSGGKDFDDGPAGFDTSADNGGGQDGFDSGGGGDVSGDRACFNCGESGHNKADCPNPKVFSGACRVCNKEGHMSKDCPNRGPVRCFNCHREGHSIQECPDPLVCPRCGQNHLLKECPMPMKCRHCSEEGHMGKDCPTYVETCENCGEPGHTTIECKAPRKLDRSDVRDADSIEAWVLLQKAIKEQDVDDVKEAVQMYCKALPDMTYVQLEQALRNQDFNLWLIPLEKAGLAATLTNMDLQGNLDKKYTVNYRFNPKPQRPREREGWPADEKEILERLADAGEVVARLVRKCTNCNELGHISKHCTQEKMESERPAIKCYNCDAEGHRVRDCPVPRVDKFACKNCGQPGHKVADCTEPRKDIECRKCGETGHMGRDCPQGGGSRACHNCGEEGHMSRDCTEPRKPKCRNCDELGHVAKECSKPRDMTRVKCMNCQEMGHFKSKCPNPLKAEDDEDSVGDASGAGDGAGDNFTNDFGNGTKVEATGDWKAAGAGAAWEANDGAAWKA</sequence>
<reference evidence="4" key="1">
    <citation type="submission" date="2022-07" db="EMBL/GenBank/DDBJ databases">
        <title>Fungi with potential for degradation of polypropylene.</title>
        <authorList>
            <person name="Gostincar C."/>
        </authorList>
    </citation>
    <scope>NUCLEOTIDE SEQUENCE</scope>
    <source>
        <strain evidence="4">EXF-13308</strain>
    </source>
</reference>
<evidence type="ECO:0000256" key="2">
    <source>
        <dbReference type="SAM" id="MobiDB-lite"/>
    </source>
</evidence>
<organism evidence="4 5">
    <name type="scientific">Pleurostoma richardsiae</name>
    <dbReference type="NCBI Taxonomy" id="41990"/>
    <lineage>
        <taxon>Eukaryota</taxon>
        <taxon>Fungi</taxon>
        <taxon>Dikarya</taxon>
        <taxon>Ascomycota</taxon>
        <taxon>Pezizomycotina</taxon>
        <taxon>Sordariomycetes</taxon>
        <taxon>Sordariomycetidae</taxon>
        <taxon>Calosphaeriales</taxon>
        <taxon>Pleurostomataceae</taxon>
        <taxon>Pleurostoma</taxon>
    </lineage>
</organism>
<evidence type="ECO:0000256" key="1">
    <source>
        <dbReference type="PROSITE-ProRule" id="PRU00047"/>
    </source>
</evidence>
<feature type="domain" description="CCHC-type" evidence="3">
    <location>
        <begin position="423"/>
        <end position="438"/>
    </location>
</feature>
<feature type="compositionally biased region" description="Gly residues" evidence="2">
    <location>
        <begin position="58"/>
        <end position="68"/>
    </location>
</feature>
<feature type="region of interest" description="Disordered" evidence="2">
    <location>
        <begin position="1"/>
        <end position="68"/>
    </location>
</feature>
<feature type="domain" description="CCHC-type" evidence="3">
    <location>
        <begin position="180"/>
        <end position="194"/>
    </location>
</feature>
<feature type="domain" description="CCHC-type" evidence="3">
    <location>
        <begin position="79"/>
        <end position="94"/>
    </location>
</feature>
<protein>
    <submittedName>
        <fullName evidence="4">Cellular nucleic acid-binding protein</fullName>
    </submittedName>
</protein>
<feature type="domain" description="CCHC-type" evidence="3">
    <location>
        <begin position="122"/>
        <end position="138"/>
    </location>
</feature>
<dbReference type="PANTHER" id="PTHR23002">
    <property type="entry name" value="ZINC FINGER CCHC DOMAIN CONTAINING PROTEIN"/>
    <property type="match status" value="1"/>
</dbReference>
<dbReference type="SMART" id="SM00343">
    <property type="entry name" value="ZnF_C2HC"/>
    <property type="match status" value="13"/>
</dbReference>
<dbReference type="GO" id="GO:0008270">
    <property type="term" value="F:zinc ion binding"/>
    <property type="evidence" value="ECO:0007669"/>
    <property type="project" value="UniProtKB-KW"/>
</dbReference>
<keyword evidence="1" id="KW-0863">Zinc-finger</keyword>
<dbReference type="Pfam" id="PF00098">
    <property type="entry name" value="zf-CCHC"/>
    <property type="match status" value="11"/>
</dbReference>
<feature type="region of interest" description="Disordered" evidence="2">
    <location>
        <begin position="482"/>
        <end position="519"/>
    </location>
</feature>